<gene>
    <name evidence="2" type="ORF">E5082_14255</name>
</gene>
<protein>
    <submittedName>
        <fullName evidence="2">RNA-binding protein</fullName>
    </submittedName>
</protein>
<dbReference type="Proteomes" id="UP000298513">
    <property type="component" value="Unassembled WGS sequence"/>
</dbReference>
<dbReference type="RefSeq" id="WP_135791596.1">
    <property type="nucleotide sequence ID" value="NZ_BNBQ01000004.1"/>
</dbReference>
<accession>A0A4Z1DMP5</accession>
<dbReference type="InterPro" id="IPR003029">
    <property type="entry name" value="S1_domain"/>
</dbReference>
<evidence type="ECO:0000259" key="1">
    <source>
        <dbReference type="PROSITE" id="PS50126"/>
    </source>
</evidence>
<dbReference type="GO" id="GO:0003676">
    <property type="term" value="F:nucleic acid binding"/>
    <property type="evidence" value="ECO:0007669"/>
    <property type="project" value="InterPro"/>
</dbReference>
<comment type="caution">
    <text evidence="2">The sequence shown here is derived from an EMBL/GenBank/DDBJ whole genome shotgun (WGS) entry which is preliminary data.</text>
</comment>
<evidence type="ECO:0000313" key="2">
    <source>
        <dbReference type="EMBL" id="TGN83982.1"/>
    </source>
</evidence>
<keyword evidence="3" id="KW-1185">Reference proteome</keyword>
<dbReference type="PROSITE" id="PS50126">
    <property type="entry name" value="S1"/>
    <property type="match status" value="1"/>
</dbReference>
<dbReference type="InterPro" id="IPR012340">
    <property type="entry name" value="NA-bd_OB-fold"/>
</dbReference>
<reference evidence="2 3" key="1">
    <citation type="submission" date="2019-04" db="EMBL/GenBank/DDBJ databases">
        <title>Streptomyces sp. nov. Bv016 isolated from bark of Buahinia variegata.</title>
        <authorList>
            <person name="Kanchanasin P."/>
            <person name="Tanasupawat S."/>
            <person name="Yuki M."/>
            <person name="Kudo T."/>
        </authorList>
    </citation>
    <scope>NUCLEOTIDE SEQUENCE [LARGE SCALE GENOMIC DNA]</scope>
    <source>
        <strain evidence="2 3">JCM 4765</strain>
    </source>
</reference>
<dbReference type="EMBL" id="SRRU01000004">
    <property type="protein sequence ID" value="TGN83982.1"/>
    <property type="molecule type" value="Genomic_DNA"/>
</dbReference>
<dbReference type="SUPFAM" id="SSF50249">
    <property type="entry name" value="Nucleic acid-binding proteins"/>
    <property type="match status" value="1"/>
</dbReference>
<dbReference type="AlphaFoldDB" id="A0A4Z1DMP5"/>
<dbReference type="Gene3D" id="2.40.50.140">
    <property type="entry name" value="Nucleic acid-binding proteins"/>
    <property type="match status" value="1"/>
</dbReference>
<sequence>MADEWEDAKLRHPVGSKTHGVVRIRRPFGVFIELDGSPEVIGFLDIASYNPDPPALDLPEVGAKVSAEVAFHDEQKRQIRVRVGEPFWNGS</sequence>
<name>A0A4Z1DMP5_STRGP</name>
<evidence type="ECO:0000313" key="3">
    <source>
        <dbReference type="Proteomes" id="UP000298513"/>
    </source>
</evidence>
<organism evidence="2 3">
    <name type="scientific">Streptomyces griseoluteus</name>
    <dbReference type="NCBI Taxonomy" id="29306"/>
    <lineage>
        <taxon>Bacteria</taxon>
        <taxon>Bacillati</taxon>
        <taxon>Actinomycetota</taxon>
        <taxon>Actinomycetes</taxon>
        <taxon>Kitasatosporales</taxon>
        <taxon>Streptomycetaceae</taxon>
        <taxon>Streptomyces</taxon>
    </lineage>
</organism>
<feature type="domain" description="S1 motif" evidence="1">
    <location>
        <begin position="15"/>
        <end position="84"/>
    </location>
</feature>
<proteinExistence type="predicted"/>
<dbReference type="GeneID" id="91531095"/>